<dbReference type="GO" id="GO:0051301">
    <property type="term" value="P:cell division"/>
    <property type="evidence" value="ECO:0007669"/>
    <property type="project" value="UniProtKB-KW"/>
</dbReference>
<evidence type="ECO:0000256" key="5">
    <source>
        <dbReference type="ARBA" id="ARBA00022574"/>
    </source>
</evidence>
<evidence type="ECO:0000313" key="24">
    <source>
        <dbReference type="Proteomes" id="UP000887567"/>
    </source>
</evidence>
<dbReference type="GO" id="GO:0007059">
    <property type="term" value="P:chromosome segregation"/>
    <property type="evidence" value="ECO:0007669"/>
    <property type="project" value="UniProtKB-KW"/>
</dbReference>
<evidence type="ECO:0000256" key="14">
    <source>
        <dbReference type="ARBA" id="ARBA00023132"/>
    </source>
</evidence>
<keyword evidence="3" id="KW-0813">Transport</keyword>
<dbReference type="PANTHER" id="PTHR22806:SF0">
    <property type="entry name" value="NUCLEOPORIN NUP37"/>
    <property type="match status" value="1"/>
</dbReference>
<proteinExistence type="predicted"/>
<accession>A0A913XP27</accession>
<keyword evidence="4" id="KW-0158">Chromosome</keyword>
<evidence type="ECO:0000256" key="2">
    <source>
        <dbReference type="ARBA" id="ARBA00004629"/>
    </source>
</evidence>
<keyword evidence="14" id="KW-0906">Nuclear pore complex</keyword>
<dbReference type="OMA" id="FWKVQIK"/>
<dbReference type="Proteomes" id="UP000887567">
    <property type="component" value="Unplaced"/>
</dbReference>
<dbReference type="InterPro" id="IPR015943">
    <property type="entry name" value="WD40/YVTN_repeat-like_dom_sf"/>
</dbReference>
<keyword evidence="17" id="KW-0137">Centromere</keyword>
<keyword evidence="11" id="KW-0995">Kinetochore</keyword>
<evidence type="ECO:0000256" key="19">
    <source>
        <dbReference type="ARBA" id="ARBA00062724"/>
    </source>
</evidence>
<evidence type="ECO:0000256" key="17">
    <source>
        <dbReference type="ARBA" id="ARBA00023328"/>
    </source>
</evidence>
<dbReference type="PROSITE" id="PS00678">
    <property type="entry name" value="WD_REPEATS_1"/>
    <property type="match status" value="1"/>
</dbReference>
<dbReference type="InterPro" id="IPR037626">
    <property type="entry name" value="NUP37"/>
</dbReference>
<dbReference type="KEGG" id="epa:110245509"/>
<comment type="function">
    <text evidence="18">Component of the Nup107-160 subcomplex of the nuclear pore complex (NPC). The Nup107-160 subcomplex is required for the assembly of a functional NPC. The Nup107-160 subcomplex is also required for normal kinetochore microtubule attachment, mitotic progression and chromosome segregation.</text>
</comment>
<name>A0A913XP27_EXADI</name>
<keyword evidence="9" id="KW-0509">mRNA transport</keyword>
<evidence type="ECO:0000313" key="23">
    <source>
        <dbReference type="EnsemblMetazoa" id="XP_020907454.1"/>
    </source>
</evidence>
<evidence type="ECO:0000256" key="22">
    <source>
        <dbReference type="PROSITE-ProRule" id="PRU00221"/>
    </source>
</evidence>
<evidence type="ECO:0000256" key="21">
    <source>
        <dbReference type="ARBA" id="ARBA00076652"/>
    </source>
</evidence>
<evidence type="ECO:0000256" key="7">
    <source>
        <dbReference type="ARBA" id="ARBA00022737"/>
    </source>
</evidence>
<evidence type="ECO:0000256" key="6">
    <source>
        <dbReference type="ARBA" id="ARBA00022618"/>
    </source>
</evidence>
<dbReference type="SUPFAM" id="SSF50978">
    <property type="entry name" value="WD40 repeat-like"/>
    <property type="match status" value="1"/>
</dbReference>
<evidence type="ECO:0000256" key="20">
    <source>
        <dbReference type="ARBA" id="ARBA00068271"/>
    </source>
</evidence>
<dbReference type="Pfam" id="PF00400">
    <property type="entry name" value="WD40"/>
    <property type="match status" value="1"/>
</dbReference>
<organism evidence="23 24">
    <name type="scientific">Exaiptasia diaphana</name>
    <name type="common">Tropical sea anemone</name>
    <name type="synonym">Aiptasia pulchella</name>
    <dbReference type="NCBI Taxonomy" id="2652724"/>
    <lineage>
        <taxon>Eukaryota</taxon>
        <taxon>Metazoa</taxon>
        <taxon>Cnidaria</taxon>
        <taxon>Anthozoa</taxon>
        <taxon>Hexacorallia</taxon>
        <taxon>Actiniaria</taxon>
        <taxon>Aiptasiidae</taxon>
        <taxon>Exaiptasia</taxon>
    </lineage>
</organism>
<evidence type="ECO:0000256" key="15">
    <source>
        <dbReference type="ARBA" id="ARBA00023242"/>
    </source>
</evidence>
<keyword evidence="7" id="KW-0677">Repeat</keyword>
<keyword evidence="16" id="KW-0131">Cell cycle</keyword>
<reference evidence="23" key="1">
    <citation type="submission" date="2022-11" db="UniProtKB">
        <authorList>
            <consortium name="EnsemblMetazoa"/>
        </authorList>
    </citation>
    <scope>IDENTIFICATION</scope>
</reference>
<feature type="repeat" description="WD" evidence="22">
    <location>
        <begin position="123"/>
        <end position="160"/>
    </location>
</feature>
<sequence>MPGLPSNNTSTSSTFTFDCQEIVNTVEFSPFENSSNLIAYGGHSRVSVGLCLFGDDAGNDQSFQFDHVADFHHGTRVQNIAWSPRTSLHSVPASIQFCTAGGDKKLRHYATLGKEENTSVKTLNGHTGYINACTYEPTAGELVASVSDDLTCRVWDIETGVQKTCIPLGSPGMAVQWHPQEPDKLMVAEKNGTIRFYDLVNQQAIMSLSVGRVPLIDAHWCPTDSLKIGAVALDDWYIWDMSKSSLPEVSRQAHPDGVCSFRWSNSHKSLFATSGRPGNQVKVYHTGHQKLPVSSQFKVGGGLSWHCSLPLCASGEDMKVHMWAVEL</sequence>
<evidence type="ECO:0000256" key="11">
    <source>
        <dbReference type="ARBA" id="ARBA00022838"/>
    </source>
</evidence>
<keyword evidence="5 22" id="KW-0853">WD repeat</keyword>
<evidence type="ECO:0000256" key="18">
    <source>
        <dbReference type="ARBA" id="ARBA00053706"/>
    </source>
</evidence>
<dbReference type="FunFam" id="2.130.10.10:FF:000168">
    <property type="entry name" value="Nucleoporin Nup37"/>
    <property type="match status" value="1"/>
</dbReference>
<dbReference type="GO" id="GO:0015031">
    <property type="term" value="P:protein transport"/>
    <property type="evidence" value="ECO:0007669"/>
    <property type="project" value="UniProtKB-KW"/>
</dbReference>
<evidence type="ECO:0000256" key="9">
    <source>
        <dbReference type="ARBA" id="ARBA00022816"/>
    </source>
</evidence>
<dbReference type="RefSeq" id="XP_020907454.1">
    <property type="nucleotide sequence ID" value="XM_021051795.2"/>
</dbReference>
<keyword evidence="13" id="KW-0811">Translocation</keyword>
<keyword evidence="12" id="KW-0653">Protein transport</keyword>
<dbReference type="GO" id="GO:0051028">
    <property type="term" value="P:mRNA transport"/>
    <property type="evidence" value="ECO:0007669"/>
    <property type="project" value="UniProtKB-KW"/>
</dbReference>
<dbReference type="PROSITE" id="PS50294">
    <property type="entry name" value="WD_REPEATS_REGION"/>
    <property type="match status" value="1"/>
</dbReference>
<dbReference type="PANTHER" id="PTHR22806">
    <property type="entry name" value="NUCLEOPORIN NUP37 P37 -RELATED"/>
    <property type="match status" value="1"/>
</dbReference>
<dbReference type="GO" id="GO:0000776">
    <property type="term" value="C:kinetochore"/>
    <property type="evidence" value="ECO:0007669"/>
    <property type="project" value="UniProtKB-KW"/>
</dbReference>
<keyword evidence="15" id="KW-0539">Nucleus</keyword>
<dbReference type="SMART" id="SM00320">
    <property type="entry name" value="WD40"/>
    <property type="match status" value="6"/>
</dbReference>
<evidence type="ECO:0000256" key="10">
    <source>
        <dbReference type="ARBA" id="ARBA00022829"/>
    </source>
</evidence>
<dbReference type="GeneID" id="110245509"/>
<protein>
    <recommendedName>
        <fullName evidence="20">Nucleoporin Nup37</fullName>
    </recommendedName>
    <alternativeName>
        <fullName evidence="21">Nup107-160 subcomplex subunit Nup37</fullName>
    </alternativeName>
</protein>
<keyword evidence="10" id="KW-0159">Chromosome partition</keyword>
<dbReference type="AlphaFoldDB" id="A0A913XP27"/>
<comment type="subcellular location">
    <subcellularLocation>
        <location evidence="2">Chromosome</location>
        <location evidence="2">Centromere</location>
        <location evidence="2">Kinetochore</location>
    </subcellularLocation>
    <subcellularLocation>
        <location evidence="1">Nucleus</location>
        <location evidence="1">Nuclear pore complex</location>
    </subcellularLocation>
</comment>
<dbReference type="Gene3D" id="2.130.10.10">
    <property type="entry name" value="YVTN repeat-like/Quinoprotein amine dehydrogenase"/>
    <property type="match status" value="1"/>
</dbReference>
<dbReference type="InterPro" id="IPR036322">
    <property type="entry name" value="WD40_repeat_dom_sf"/>
</dbReference>
<evidence type="ECO:0000256" key="3">
    <source>
        <dbReference type="ARBA" id="ARBA00022448"/>
    </source>
</evidence>
<dbReference type="InterPro" id="IPR001680">
    <property type="entry name" value="WD40_rpt"/>
</dbReference>
<evidence type="ECO:0000256" key="8">
    <source>
        <dbReference type="ARBA" id="ARBA00022776"/>
    </source>
</evidence>
<evidence type="ECO:0000256" key="12">
    <source>
        <dbReference type="ARBA" id="ARBA00022927"/>
    </source>
</evidence>
<evidence type="ECO:0000256" key="13">
    <source>
        <dbReference type="ARBA" id="ARBA00023010"/>
    </source>
</evidence>
<keyword evidence="24" id="KW-1185">Reference proteome</keyword>
<dbReference type="InterPro" id="IPR019775">
    <property type="entry name" value="WD40_repeat_CS"/>
</dbReference>
<dbReference type="GO" id="GO:0031080">
    <property type="term" value="C:nuclear pore outer ring"/>
    <property type="evidence" value="ECO:0007669"/>
    <property type="project" value="InterPro"/>
</dbReference>
<dbReference type="PROSITE" id="PS50082">
    <property type="entry name" value="WD_REPEATS_2"/>
    <property type="match status" value="1"/>
</dbReference>
<evidence type="ECO:0000256" key="16">
    <source>
        <dbReference type="ARBA" id="ARBA00023306"/>
    </source>
</evidence>
<evidence type="ECO:0000256" key="4">
    <source>
        <dbReference type="ARBA" id="ARBA00022454"/>
    </source>
</evidence>
<comment type="subunit">
    <text evidence="19">Component of the Nup107-160 subcomplex of the nuclear pore complex (NPC). The Nup107-160 subcomplex includes NUP160, NUP133, NUP107, NUP98, NUP85, NUP43, NUP37, SEH1 and SEC13.</text>
</comment>
<keyword evidence="8" id="KW-0498">Mitosis</keyword>
<evidence type="ECO:0000256" key="1">
    <source>
        <dbReference type="ARBA" id="ARBA00004567"/>
    </source>
</evidence>
<keyword evidence="6" id="KW-0132">Cell division</keyword>
<dbReference type="EnsemblMetazoa" id="XM_021051795.2">
    <property type="protein sequence ID" value="XP_020907454.1"/>
    <property type="gene ID" value="LOC110245509"/>
</dbReference>
<dbReference type="OrthoDB" id="340259at2759"/>